<proteinExistence type="predicted"/>
<evidence type="ECO:0000313" key="1">
    <source>
        <dbReference type="EMBL" id="PGG95970.1"/>
    </source>
</evidence>
<organism evidence="1 2">
    <name type="scientific">Helicocarpus griseus UAMH5409</name>
    <dbReference type="NCBI Taxonomy" id="1447875"/>
    <lineage>
        <taxon>Eukaryota</taxon>
        <taxon>Fungi</taxon>
        <taxon>Dikarya</taxon>
        <taxon>Ascomycota</taxon>
        <taxon>Pezizomycotina</taxon>
        <taxon>Eurotiomycetes</taxon>
        <taxon>Eurotiomycetidae</taxon>
        <taxon>Onygenales</taxon>
        <taxon>Ajellomycetaceae</taxon>
        <taxon>Helicocarpus</taxon>
    </lineage>
</organism>
<gene>
    <name evidence="1" type="ORF">AJ79_09790</name>
</gene>
<accession>A0A2B7WHK7</accession>
<sequence>MSGTLLGYVFNKALSKSIPVYITESGPGWAMCGLIIAPSVSNVRRCRLSDIGQD</sequence>
<reference evidence="1 2" key="1">
    <citation type="submission" date="2017-10" db="EMBL/GenBank/DDBJ databases">
        <title>Comparative genomics in systemic dimorphic fungi from Ajellomycetaceae.</title>
        <authorList>
            <person name="Munoz J.F."/>
            <person name="Mcewen J.G."/>
            <person name="Clay O.K."/>
            <person name="Cuomo C.A."/>
        </authorList>
    </citation>
    <scope>NUCLEOTIDE SEQUENCE [LARGE SCALE GENOMIC DNA]</scope>
    <source>
        <strain evidence="1 2">UAMH5409</strain>
    </source>
</reference>
<name>A0A2B7WHK7_9EURO</name>
<evidence type="ECO:0000313" key="2">
    <source>
        <dbReference type="Proteomes" id="UP000223968"/>
    </source>
</evidence>
<dbReference type="OrthoDB" id="4312664at2759"/>
<protein>
    <submittedName>
        <fullName evidence="1">Uncharacterized protein</fullName>
    </submittedName>
</protein>
<dbReference type="EMBL" id="PDNB01000302">
    <property type="protein sequence ID" value="PGG95970.1"/>
    <property type="molecule type" value="Genomic_DNA"/>
</dbReference>
<dbReference type="Proteomes" id="UP000223968">
    <property type="component" value="Unassembled WGS sequence"/>
</dbReference>
<comment type="caution">
    <text evidence="1">The sequence shown here is derived from an EMBL/GenBank/DDBJ whole genome shotgun (WGS) entry which is preliminary data.</text>
</comment>
<dbReference type="AlphaFoldDB" id="A0A2B7WHK7"/>
<keyword evidence="2" id="KW-1185">Reference proteome</keyword>